<dbReference type="STRING" id="1609559.TQ32_02155"/>
<keyword evidence="1" id="KW-0472">Membrane</keyword>
<evidence type="ECO:0000313" key="3">
    <source>
        <dbReference type="EMBL" id="AMM53424.1"/>
    </source>
</evidence>
<feature type="transmembrane region" description="Helical" evidence="1">
    <location>
        <begin position="140"/>
        <end position="163"/>
    </location>
</feature>
<dbReference type="KEGG" id="pyc:TQ32_02155"/>
<dbReference type="EMBL" id="CP010835">
    <property type="protein sequence ID" value="AMM53424.1"/>
    <property type="molecule type" value="Genomic_DNA"/>
</dbReference>
<dbReference type="GeneID" id="28490598"/>
<organism evidence="3 4">
    <name type="scientific">Pyrococcus kukulkanii</name>
    <dbReference type="NCBI Taxonomy" id="1609559"/>
    <lineage>
        <taxon>Archaea</taxon>
        <taxon>Methanobacteriati</taxon>
        <taxon>Methanobacteriota</taxon>
        <taxon>Thermococci</taxon>
        <taxon>Thermococcales</taxon>
        <taxon>Thermococcaceae</taxon>
        <taxon>Pyrococcus</taxon>
    </lineage>
</organism>
<dbReference type="Gene3D" id="1.20.120.1220">
    <property type="match status" value="1"/>
</dbReference>
<evidence type="ECO:0000259" key="2">
    <source>
        <dbReference type="Pfam" id="PF06819"/>
    </source>
</evidence>
<dbReference type="PATRIC" id="fig|1609559.3.peg.437"/>
<gene>
    <name evidence="3" type="ORF">TQ32_02155</name>
</gene>
<dbReference type="Proteomes" id="UP000070587">
    <property type="component" value="Chromosome"/>
</dbReference>
<accession>A0A127B825</accession>
<feature type="transmembrane region" description="Helical" evidence="1">
    <location>
        <begin position="215"/>
        <end position="241"/>
    </location>
</feature>
<dbReference type="InterPro" id="IPR009639">
    <property type="entry name" value="Pept_A24A_C_arc"/>
</dbReference>
<keyword evidence="1" id="KW-1133">Transmembrane helix</keyword>
<reference evidence="4" key="1">
    <citation type="submission" date="2015-02" db="EMBL/GenBank/DDBJ databases">
        <title>Pyrococcus kukulkanii sp. nov., a novel hyperthermophilic archaeon isolated from a deep-sea hydrothermal vent at the Guaymas Basin.</title>
        <authorList>
            <person name="Oger P.M."/>
            <person name="Callac N."/>
            <person name="Jebbar M."/>
            <person name="Godfroy A."/>
        </authorList>
    </citation>
    <scope>NUCLEOTIDE SEQUENCE [LARGE SCALE GENOMIC DNA]</scope>
    <source>
        <strain evidence="4">NCB100</strain>
    </source>
</reference>
<protein>
    <submittedName>
        <fullName evidence="3">Transposase</fullName>
    </submittedName>
</protein>
<dbReference type="AlphaFoldDB" id="A0A127B825"/>
<feature type="transmembrane region" description="Helical" evidence="1">
    <location>
        <begin position="364"/>
        <end position="389"/>
    </location>
</feature>
<evidence type="ECO:0000256" key="1">
    <source>
        <dbReference type="SAM" id="Phobius"/>
    </source>
</evidence>
<sequence>MLPLILGILVGIITSYTDIKTSYIYEEHFFPTVSLLSKWWCSKKGCNYEIKGPLIPIVEVGILYYLILGLKNGSFLQAFSGVIGLFVGALLGMLLYYTGGWASGDVIILAAFSGLLPFAPSSARYPAPYSTILPLNGLTILFNSLLLIFPLLFVYALFGLVIKGKVKHLILLFREGLRTVVEVTLWIIFSIVIFAFIQVNLGITINPVIRWVLTFLLLAIFAKVRIVGDVLGLGAIAYGLYLLGTSFLYPLAKLFLTLYAFKLLFSAVKLLRKEVLVDVKRVEELREGDVLGERIVKVGDKIVRDRQDFFEKLSRLLKEGKYESIEGEEIAGFSVEGLTREQIEMLKALVSEGKLKNEFLVRKAMPFAPALFLGFLTSYFFGDILWWLILKVSGLA</sequence>
<dbReference type="OrthoDB" id="65749at2157"/>
<feature type="domain" description="Peptidase A24A-predicted C-terminal archaea" evidence="2">
    <location>
        <begin position="254"/>
        <end position="361"/>
    </location>
</feature>
<dbReference type="Pfam" id="PF06819">
    <property type="entry name" value="Arc_PepC"/>
    <property type="match status" value="1"/>
</dbReference>
<feature type="transmembrane region" description="Helical" evidence="1">
    <location>
        <begin position="75"/>
        <end position="95"/>
    </location>
</feature>
<feature type="transmembrane region" description="Helical" evidence="1">
    <location>
        <begin position="183"/>
        <end position="203"/>
    </location>
</feature>
<dbReference type="RefSeq" id="WP_068320559.1">
    <property type="nucleotide sequence ID" value="NZ_CP010835.1"/>
</dbReference>
<keyword evidence="1" id="KW-0812">Transmembrane</keyword>
<feature type="transmembrane region" description="Helical" evidence="1">
    <location>
        <begin position="101"/>
        <end position="119"/>
    </location>
</feature>
<name>A0A127B825_9EURY</name>
<evidence type="ECO:0000313" key="4">
    <source>
        <dbReference type="Proteomes" id="UP000070587"/>
    </source>
</evidence>
<proteinExistence type="predicted"/>
<reference evidence="3 4" key="2">
    <citation type="journal article" date="2016" name="Int. J. Syst. Evol. Microbiol.">
        <title>Pyrococcus kukulkanii sp. nov., a hyperthermophilic, piezophilic archaeon isolated from a deep-sea hydrothermal vent.</title>
        <authorList>
            <person name="Callac N."/>
            <person name="Oger P."/>
            <person name="Lesongeur F."/>
            <person name="Rattray J.E."/>
            <person name="Vannier P."/>
            <person name="Michoud G."/>
            <person name="Beauverger M."/>
            <person name="Gayet N."/>
            <person name="Rouxel O."/>
            <person name="Jebbar M."/>
            <person name="Godfroy A."/>
        </authorList>
    </citation>
    <scope>NUCLEOTIDE SEQUENCE [LARGE SCALE GENOMIC DNA]</scope>
    <source>
        <strain evidence="3 4">NCB100</strain>
    </source>
</reference>